<dbReference type="InterPro" id="IPR012480">
    <property type="entry name" value="Hepar_II_III_C"/>
</dbReference>
<dbReference type="SUPFAM" id="SSF48230">
    <property type="entry name" value="Chondroitin AC/alginate lyase"/>
    <property type="match status" value="1"/>
</dbReference>
<reference evidence="8" key="1">
    <citation type="submission" date="2016-10" db="EMBL/GenBank/DDBJ databases">
        <authorList>
            <person name="Varghese N."/>
            <person name="Submissions S."/>
        </authorList>
    </citation>
    <scope>NUCLEOTIDE SEQUENCE [LARGE SCALE GENOMIC DNA]</scope>
    <source>
        <strain evidence="8">DSM 24450</strain>
    </source>
</reference>
<dbReference type="STRING" id="593133.SAMN04488006_3025"/>
<dbReference type="GO" id="GO:0016829">
    <property type="term" value="F:lyase activity"/>
    <property type="evidence" value="ECO:0007669"/>
    <property type="project" value="UniProtKB-KW"/>
</dbReference>
<evidence type="ECO:0000256" key="2">
    <source>
        <dbReference type="ARBA" id="ARBA00022729"/>
    </source>
</evidence>
<dbReference type="OrthoDB" id="7335480at2"/>
<evidence type="ECO:0000259" key="6">
    <source>
        <dbReference type="Pfam" id="PF16889"/>
    </source>
</evidence>
<dbReference type="Proteomes" id="UP000199312">
    <property type="component" value="Unassembled WGS sequence"/>
</dbReference>
<dbReference type="RefSeq" id="WP_090229353.1">
    <property type="nucleotide sequence ID" value="NZ_FOZP01000008.1"/>
</dbReference>
<accession>A0A1I6SFH0</accession>
<evidence type="ECO:0000259" key="5">
    <source>
        <dbReference type="Pfam" id="PF07940"/>
    </source>
</evidence>
<name>A0A1I6SFH0_9FLAO</name>
<dbReference type="PANTHER" id="PTHR39210:SF1">
    <property type="entry name" value="HEPARIN-SULFATE LYASE"/>
    <property type="match status" value="1"/>
</dbReference>
<dbReference type="Pfam" id="PF16889">
    <property type="entry name" value="Hepar_II_III_N"/>
    <property type="match status" value="1"/>
</dbReference>
<evidence type="ECO:0000256" key="4">
    <source>
        <dbReference type="ARBA" id="ARBA00023239"/>
    </source>
</evidence>
<dbReference type="GO" id="GO:0042597">
    <property type="term" value="C:periplasmic space"/>
    <property type="evidence" value="ECO:0007669"/>
    <property type="project" value="UniProtKB-SubCell"/>
</dbReference>
<evidence type="ECO:0000256" key="3">
    <source>
        <dbReference type="ARBA" id="ARBA00022764"/>
    </source>
</evidence>
<dbReference type="PANTHER" id="PTHR39210">
    <property type="entry name" value="HEPARIN-SULFATE LYASE"/>
    <property type="match status" value="1"/>
</dbReference>
<keyword evidence="2" id="KW-0732">Signal</keyword>
<evidence type="ECO:0000313" key="7">
    <source>
        <dbReference type="EMBL" id="SFS75687.1"/>
    </source>
</evidence>
<evidence type="ECO:0000313" key="8">
    <source>
        <dbReference type="Proteomes" id="UP000199312"/>
    </source>
</evidence>
<dbReference type="Pfam" id="PF07940">
    <property type="entry name" value="Hepar_II_III_C"/>
    <property type="match status" value="1"/>
</dbReference>
<feature type="domain" description="Heparinase II/III-like C-terminal" evidence="5">
    <location>
        <begin position="407"/>
        <end position="578"/>
    </location>
</feature>
<protein>
    <submittedName>
        <fullName evidence="7">Heparinase II/III-like protein</fullName>
    </submittedName>
</protein>
<keyword evidence="3" id="KW-0574">Periplasm</keyword>
<keyword evidence="8" id="KW-1185">Reference proteome</keyword>
<dbReference type="AlphaFoldDB" id="A0A1I6SFH0"/>
<evidence type="ECO:0000256" key="1">
    <source>
        <dbReference type="ARBA" id="ARBA00004418"/>
    </source>
</evidence>
<proteinExistence type="predicted"/>
<comment type="subcellular location">
    <subcellularLocation>
        <location evidence="1">Periplasm</location>
    </subcellularLocation>
</comment>
<feature type="domain" description="Heparin-sulfate lyase N-terminal" evidence="6">
    <location>
        <begin position="42"/>
        <end position="347"/>
    </location>
</feature>
<sequence>MKLKYSFLVVVLLISFIGFSQKISESSIIRNDKLANFLKADVKATFKNKRNISNNELAAYFREKFAERYFFNWKNFDVRFQKYQEYYPNSKKVHDERSADHMSKFSATTKWKLPFNYLNGQEVNAYAVRHLARQHKMVDIAFQYHYTGKNPAYLNYFKNQLKSLNTALNSNQFEQMEDGNGTYEAFRSGYRVLNWLQIHSFFLGEEQYSDEDQLTTIATLLQHGANLYAENDSFVPGNHQTRGMSALAMLSILFRDFEGTDLWYNRSMKLLEEHLAKEINDDGFQFERSIHYHMSDIDNYYYVYQLAKTSSLKINEFWENKLKSLFTTLVKIAYPNGYAPVLQDDTDNPWAEKNDISGALTLGYLLFGDAEMGYFAKNSVDANMYWFLNDEQLAMLNTIKSKQPEINSVSFPTTGYYIFREGWNAGDKMMVVTAGLDKEKPDHQHGDMLGIQAMAFEKVILPNYQVRYSLPDYEFFKNSTVKNVALVDDELQGKKYKGNQGGSGFGKFGKLPKPTTIMWKTGDEIEYFVGSHNGFNNIGVDYSRQVISVTNEFWIVKDNFASENTHLYKQVWQGHYSLENSPKLLRATFDDATGNDIFQLITVDEVKSSGARGKQWSVVSKNNVTNFSFITVIYPYKGFENRIDETLKNKVFNGWKLNDSNWTFEGDNLVSLSKENKLLAFSVNKITFGDFKIETSNKADFYIINKGNKVIVQLIGDKDIQLQLSGFKECFVNAQKMTSKINLNIGDEAVIYLN</sequence>
<keyword evidence="4" id="KW-0456">Lyase</keyword>
<dbReference type="EMBL" id="FOZP01000008">
    <property type="protein sequence ID" value="SFS75687.1"/>
    <property type="molecule type" value="Genomic_DNA"/>
</dbReference>
<dbReference type="Gene3D" id="2.70.98.70">
    <property type="match status" value="1"/>
</dbReference>
<gene>
    <name evidence="7" type="ORF">SAMN04488006_3025</name>
</gene>
<dbReference type="Gene3D" id="1.50.10.100">
    <property type="entry name" value="Chondroitin AC/alginate lyase"/>
    <property type="match status" value="1"/>
</dbReference>
<organism evidence="7 8">
    <name type="scientific">Lutibacter maritimus</name>
    <dbReference type="NCBI Taxonomy" id="593133"/>
    <lineage>
        <taxon>Bacteria</taxon>
        <taxon>Pseudomonadati</taxon>
        <taxon>Bacteroidota</taxon>
        <taxon>Flavobacteriia</taxon>
        <taxon>Flavobacteriales</taxon>
        <taxon>Flavobacteriaceae</taxon>
        <taxon>Lutibacter</taxon>
    </lineage>
</organism>
<dbReference type="InterPro" id="IPR008929">
    <property type="entry name" value="Chondroitin_lyas"/>
</dbReference>
<dbReference type="InterPro" id="IPR031680">
    <property type="entry name" value="Hepar_II_III_N"/>
</dbReference>